<dbReference type="Pfam" id="PF01037">
    <property type="entry name" value="AsnC_trans_reg"/>
    <property type="match status" value="1"/>
</dbReference>
<dbReference type="PANTHER" id="PTHR30154:SF34">
    <property type="entry name" value="TRANSCRIPTIONAL REGULATOR AZLB"/>
    <property type="match status" value="1"/>
</dbReference>
<dbReference type="InterPro" id="IPR000485">
    <property type="entry name" value="AsnC-type_HTH_dom"/>
</dbReference>
<evidence type="ECO:0000256" key="2">
    <source>
        <dbReference type="ARBA" id="ARBA00023125"/>
    </source>
</evidence>
<dbReference type="EMBL" id="BAAAYV010000021">
    <property type="protein sequence ID" value="GAA3666445.1"/>
    <property type="molecule type" value="Genomic_DNA"/>
</dbReference>
<accession>A0ABP7BPC4</accession>
<dbReference type="SUPFAM" id="SSF46785">
    <property type="entry name" value="Winged helix' DNA-binding domain"/>
    <property type="match status" value="1"/>
</dbReference>
<dbReference type="InterPro" id="IPR019888">
    <property type="entry name" value="Tscrpt_reg_AsnC-like"/>
</dbReference>
<keyword evidence="7" id="KW-1185">Reference proteome</keyword>
<reference evidence="7" key="1">
    <citation type="journal article" date="2019" name="Int. J. Syst. Evol. Microbiol.">
        <title>The Global Catalogue of Microorganisms (GCM) 10K type strain sequencing project: providing services to taxonomists for standard genome sequencing and annotation.</title>
        <authorList>
            <consortium name="The Broad Institute Genomics Platform"/>
            <consortium name="The Broad Institute Genome Sequencing Center for Infectious Disease"/>
            <person name="Wu L."/>
            <person name="Ma J."/>
        </authorList>
    </citation>
    <scope>NUCLEOTIDE SEQUENCE [LARGE SCALE GENOMIC DNA]</scope>
    <source>
        <strain evidence="7">JCM 16546</strain>
    </source>
</reference>
<evidence type="ECO:0000259" key="4">
    <source>
        <dbReference type="Pfam" id="PF01037"/>
    </source>
</evidence>
<dbReference type="Proteomes" id="UP001410795">
    <property type="component" value="Unassembled WGS sequence"/>
</dbReference>
<sequence>MILDELDFQLVNALQIAPRAPWATLAPALRTDASTLSRRWARLTEAGIAWTTCYVLPQRMQAYSALGERLRSSYASIEIRCEAGRRAEVIDALARKPEVINIECTSGSRDLSLNVASAAPGEIDDYVDTQIAPLPGVISTNTRFVRIMYREGSEYDLNALRPAQRVGVDEIRRTESSVVESAEPSSLNASVIAALQPDVRRPASEVADIVGISVPLARRAISRLMHSDWVRMRADFAHEVVGWNASVNLWVTVPQDALERLATGLALLPSVRLCASTIGPANLVTSLWLRELEELDEIELHIRRLAPEARVVDRWMVTRVVKRMGTLFDDAGRRRGYVPVPLPSIGTS</sequence>
<evidence type="ECO:0000313" key="7">
    <source>
        <dbReference type="Proteomes" id="UP001410795"/>
    </source>
</evidence>
<organism evidence="6 7">
    <name type="scientific">Microbacterium marinilacus</name>
    <dbReference type="NCBI Taxonomy" id="415209"/>
    <lineage>
        <taxon>Bacteria</taxon>
        <taxon>Bacillati</taxon>
        <taxon>Actinomycetota</taxon>
        <taxon>Actinomycetes</taxon>
        <taxon>Micrococcales</taxon>
        <taxon>Microbacteriaceae</taxon>
        <taxon>Microbacterium</taxon>
    </lineage>
</organism>
<keyword evidence="2" id="KW-0238">DNA-binding</keyword>
<evidence type="ECO:0000259" key="5">
    <source>
        <dbReference type="Pfam" id="PF13404"/>
    </source>
</evidence>
<dbReference type="Pfam" id="PF13404">
    <property type="entry name" value="HTH_AsnC-type"/>
    <property type="match status" value="1"/>
</dbReference>
<dbReference type="RefSeq" id="WP_221860443.1">
    <property type="nucleotide sequence ID" value="NZ_BAAAYV010000021.1"/>
</dbReference>
<gene>
    <name evidence="6" type="ORF">GCM10022202_30810</name>
</gene>
<evidence type="ECO:0000256" key="3">
    <source>
        <dbReference type="ARBA" id="ARBA00023163"/>
    </source>
</evidence>
<feature type="domain" description="HTH asnC-type" evidence="5">
    <location>
        <begin position="3"/>
        <end position="43"/>
    </location>
</feature>
<dbReference type="InterPro" id="IPR011008">
    <property type="entry name" value="Dimeric_a/b-barrel"/>
</dbReference>
<keyword evidence="3" id="KW-0804">Transcription</keyword>
<feature type="domain" description="Transcription regulator AsnC/Lrp ligand binding" evidence="4">
    <location>
        <begin position="77"/>
        <end position="145"/>
    </location>
</feature>
<name>A0ABP7BPC4_9MICO</name>
<dbReference type="SMART" id="SM00344">
    <property type="entry name" value="HTH_ASNC"/>
    <property type="match status" value="1"/>
</dbReference>
<comment type="caution">
    <text evidence="6">The sequence shown here is derived from an EMBL/GenBank/DDBJ whole genome shotgun (WGS) entry which is preliminary data.</text>
</comment>
<dbReference type="InterPro" id="IPR036388">
    <property type="entry name" value="WH-like_DNA-bd_sf"/>
</dbReference>
<proteinExistence type="predicted"/>
<dbReference type="InterPro" id="IPR019887">
    <property type="entry name" value="Tscrpt_reg_AsnC/Lrp_C"/>
</dbReference>
<dbReference type="SUPFAM" id="SSF54909">
    <property type="entry name" value="Dimeric alpha+beta barrel"/>
    <property type="match status" value="1"/>
</dbReference>
<evidence type="ECO:0000313" key="6">
    <source>
        <dbReference type="EMBL" id="GAA3666445.1"/>
    </source>
</evidence>
<dbReference type="Gene3D" id="1.10.10.10">
    <property type="entry name" value="Winged helix-like DNA-binding domain superfamily/Winged helix DNA-binding domain"/>
    <property type="match status" value="1"/>
</dbReference>
<protein>
    <submittedName>
        <fullName evidence="6">Lrp/AsnC family transcriptional regulator</fullName>
    </submittedName>
</protein>
<evidence type="ECO:0000256" key="1">
    <source>
        <dbReference type="ARBA" id="ARBA00023015"/>
    </source>
</evidence>
<dbReference type="PANTHER" id="PTHR30154">
    <property type="entry name" value="LEUCINE-RESPONSIVE REGULATORY PROTEIN"/>
    <property type="match status" value="1"/>
</dbReference>
<keyword evidence="1" id="KW-0805">Transcription regulation</keyword>
<dbReference type="Gene3D" id="3.30.70.920">
    <property type="match status" value="1"/>
</dbReference>
<dbReference type="InterPro" id="IPR036390">
    <property type="entry name" value="WH_DNA-bd_sf"/>
</dbReference>